<protein>
    <submittedName>
        <fullName evidence="1">Uncharacterized protein</fullName>
    </submittedName>
</protein>
<proteinExistence type="predicted"/>
<keyword evidence="2" id="KW-1185">Reference proteome</keyword>
<dbReference type="EMBL" id="JAPUUL010000036">
    <property type="protein sequence ID" value="KAJ8133191.1"/>
    <property type="molecule type" value="Genomic_DNA"/>
</dbReference>
<evidence type="ECO:0000313" key="2">
    <source>
        <dbReference type="Proteomes" id="UP001153332"/>
    </source>
</evidence>
<name>A0ACC2K075_9PEZI</name>
<comment type="caution">
    <text evidence="1">The sequence shown here is derived from an EMBL/GenBank/DDBJ whole genome shotgun (WGS) entry which is preliminary data.</text>
</comment>
<accession>A0ACC2K075</accession>
<reference evidence="1" key="1">
    <citation type="submission" date="2022-12" db="EMBL/GenBank/DDBJ databases">
        <title>Genome Sequence of Lasiodiplodia mahajangana.</title>
        <authorList>
            <person name="Buettner E."/>
        </authorList>
    </citation>
    <scope>NUCLEOTIDE SEQUENCE</scope>
    <source>
        <strain evidence="1">VT137</strain>
    </source>
</reference>
<gene>
    <name evidence="1" type="ORF">O1611_g431</name>
</gene>
<dbReference type="Proteomes" id="UP001153332">
    <property type="component" value="Unassembled WGS sequence"/>
</dbReference>
<sequence>MKTQTVLRFYGLLAATGALSQGDDIPDLIADGPFALRVKGRACNSSIDGYLHTVDAPSYPEPSLLLHYDASPASIAENSSYRFYFNYTGRMESGDNELGFFVSDITVGEPNSVGLVGKAMSLQYRPNTNVAVPAFGVSASTVDLTGFDKEHKAFLDYYTDDATYAPNQPGNFSLDNNYYNWAICWQTYSAISGPTLSWITTGQPHNPTCELVDLLRSNL</sequence>
<evidence type="ECO:0000313" key="1">
    <source>
        <dbReference type="EMBL" id="KAJ8133191.1"/>
    </source>
</evidence>
<organism evidence="1 2">
    <name type="scientific">Lasiodiplodia mahajangana</name>
    <dbReference type="NCBI Taxonomy" id="1108764"/>
    <lineage>
        <taxon>Eukaryota</taxon>
        <taxon>Fungi</taxon>
        <taxon>Dikarya</taxon>
        <taxon>Ascomycota</taxon>
        <taxon>Pezizomycotina</taxon>
        <taxon>Dothideomycetes</taxon>
        <taxon>Dothideomycetes incertae sedis</taxon>
        <taxon>Botryosphaeriales</taxon>
        <taxon>Botryosphaeriaceae</taxon>
        <taxon>Lasiodiplodia</taxon>
    </lineage>
</organism>